<dbReference type="Gene3D" id="1.10.357.140">
    <property type="entry name" value="UbiA prenyltransferase"/>
    <property type="match status" value="1"/>
</dbReference>
<dbReference type="PANTHER" id="PTHR43448">
    <property type="entry name" value="PROTOHEME IX FARNESYLTRANSFERASE, MITOCHONDRIAL"/>
    <property type="match status" value="1"/>
</dbReference>
<reference evidence="15" key="1">
    <citation type="journal article" date="2014" name="Int. J. Syst. Evol. Microbiol.">
        <title>Complete genome sequence of Corynebacterium casei LMG S-19264T (=DSM 44701T), isolated from a smear-ripened cheese.</title>
        <authorList>
            <consortium name="US DOE Joint Genome Institute (JGI-PGF)"/>
            <person name="Walter F."/>
            <person name="Albersmeier A."/>
            <person name="Kalinowski J."/>
            <person name="Ruckert C."/>
        </authorList>
    </citation>
    <scope>NUCLEOTIDE SEQUENCE</scope>
    <source>
        <strain evidence="15">JCM 3131</strain>
    </source>
</reference>
<keyword evidence="9 14" id="KW-0472">Membrane</keyword>
<feature type="transmembrane region" description="Helical" evidence="14">
    <location>
        <begin position="332"/>
        <end position="350"/>
    </location>
</feature>
<dbReference type="GO" id="GO:0005886">
    <property type="term" value="C:plasma membrane"/>
    <property type="evidence" value="ECO:0007669"/>
    <property type="project" value="UniProtKB-SubCell"/>
</dbReference>
<evidence type="ECO:0000256" key="5">
    <source>
        <dbReference type="ARBA" id="ARBA00022679"/>
    </source>
</evidence>
<evidence type="ECO:0000256" key="9">
    <source>
        <dbReference type="ARBA" id="ARBA00023136"/>
    </source>
</evidence>
<keyword evidence="16" id="KW-1185">Reference proteome</keyword>
<protein>
    <recommendedName>
        <fullName evidence="11 14">Protoheme IX farnesyltransferase</fullName>
        <ecNumber evidence="3 14">2.5.1.141</ecNumber>
    </recommendedName>
    <alternativeName>
        <fullName evidence="12 14">Heme B farnesyltransferase</fullName>
    </alternativeName>
    <alternativeName>
        <fullName evidence="10 14">Heme O synthase</fullName>
    </alternativeName>
</protein>
<keyword evidence="5 14" id="KW-0808">Transferase</keyword>
<comment type="caution">
    <text evidence="15">The sequence shown here is derived from an EMBL/GenBank/DDBJ whole genome shotgun (WGS) entry which is preliminary data.</text>
</comment>
<evidence type="ECO:0000256" key="7">
    <source>
        <dbReference type="ARBA" id="ARBA00022989"/>
    </source>
</evidence>
<dbReference type="EMBL" id="BMQK01000017">
    <property type="protein sequence ID" value="GGQ79611.1"/>
    <property type="molecule type" value="Genomic_DNA"/>
</dbReference>
<evidence type="ECO:0000256" key="6">
    <source>
        <dbReference type="ARBA" id="ARBA00022692"/>
    </source>
</evidence>
<dbReference type="HAMAP" id="MF_00154">
    <property type="entry name" value="CyoE_CtaB"/>
    <property type="match status" value="1"/>
</dbReference>
<feature type="transmembrane region" description="Helical" evidence="14">
    <location>
        <begin position="183"/>
        <end position="204"/>
    </location>
</feature>
<dbReference type="PANTHER" id="PTHR43448:SF7">
    <property type="entry name" value="4-HYDROXYBENZOATE SOLANESYLTRANSFERASE"/>
    <property type="match status" value="1"/>
</dbReference>
<evidence type="ECO:0000256" key="2">
    <source>
        <dbReference type="ARBA" id="ARBA00004919"/>
    </source>
</evidence>
<evidence type="ECO:0000256" key="1">
    <source>
        <dbReference type="ARBA" id="ARBA00004651"/>
    </source>
</evidence>
<evidence type="ECO:0000256" key="12">
    <source>
        <dbReference type="ARBA" id="ARBA00042475"/>
    </source>
</evidence>
<dbReference type="InterPro" id="IPR006369">
    <property type="entry name" value="Protohaem_IX_farnesylTrfase"/>
</dbReference>
<dbReference type="InterPro" id="IPR000537">
    <property type="entry name" value="UbiA_prenyltransferase"/>
</dbReference>
<accession>A0A918BMA8</accession>
<organism evidence="15 16">
    <name type="scientific">Streptomyces ruber</name>
    <dbReference type="NCBI Taxonomy" id="83378"/>
    <lineage>
        <taxon>Bacteria</taxon>
        <taxon>Bacillati</taxon>
        <taxon>Actinomycetota</taxon>
        <taxon>Actinomycetes</taxon>
        <taxon>Kitasatosporales</taxon>
        <taxon>Streptomycetaceae</taxon>
        <taxon>Streptomyces</taxon>
    </lineage>
</organism>
<evidence type="ECO:0000256" key="3">
    <source>
        <dbReference type="ARBA" id="ARBA00012292"/>
    </source>
</evidence>
<name>A0A918BMA8_9ACTN</name>
<dbReference type="AlphaFoldDB" id="A0A918BMA8"/>
<dbReference type="GO" id="GO:0048034">
    <property type="term" value="P:heme O biosynthetic process"/>
    <property type="evidence" value="ECO:0007669"/>
    <property type="project" value="UniProtKB-UniRule"/>
</dbReference>
<evidence type="ECO:0000313" key="16">
    <source>
        <dbReference type="Proteomes" id="UP000620156"/>
    </source>
</evidence>
<comment type="catalytic activity">
    <reaction evidence="13 14">
        <text>heme b + (2E,6E)-farnesyl diphosphate + H2O = Fe(II)-heme o + diphosphate</text>
        <dbReference type="Rhea" id="RHEA:28070"/>
        <dbReference type="ChEBI" id="CHEBI:15377"/>
        <dbReference type="ChEBI" id="CHEBI:33019"/>
        <dbReference type="ChEBI" id="CHEBI:60344"/>
        <dbReference type="ChEBI" id="CHEBI:60530"/>
        <dbReference type="ChEBI" id="CHEBI:175763"/>
        <dbReference type="EC" id="2.5.1.141"/>
    </reaction>
</comment>
<feature type="transmembrane region" description="Helical" evidence="14">
    <location>
        <begin position="210"/>
        <end position="230"/>
    </location>
</feature>
<feature type="transmembrane region" description="Helical" evidence="14">
    <location>
        <begin position="262"/>
        <end position="282"/>
    </location>
</feature>
<keyword evidence="4 14" id="KW-1003">Cell membrane</keyword>
<dbReference type="NCBIfam" id="NF003349">
    <property type="entry name" value="PRK04375.1-2"/>
    <property type="match status" value="1"/>
</dbReference>
<comment type="similarity">
    <text evidence="14">Belongs to the UbiA prenyltransferase family. Protoheme IX farnesyltransferase subfamily.</text>
</comment>
<keyword evidence="8 14" id="KW-0350">Heme biosynthesis</keyword>
<sequence length="393" mass="42792">MRLVAHTVSGTGFGTAFTTGHVTAFVPAAPFARHLPTRPHPSEGLALGNVYSGVVRASLYREFTTGARWESLSGVCVTAVESRPPGALGASSTGNRGQRPFGARVMAFVALTKPRIIELLLITTVPVMFLAEQGVPDLWLVLNTCIGGYLSAGGANALNMYIDRDIDALMERTARRPLVTGMVSPREGLVFGLTLAVVSTLWFGLLVNWLSAWLSLGALLFYVVVYTMILKRRTAQNIVWGGIAGCMPVLIGWSSVTDSMSWAAVILFLVIFFWTPPHYWPLSMKVKDDYARVGVPMLPVIAGNKAVARQIVVYSWVMVAVSLLLQPLGYTGWFYTAVALAAGGWWLWEAHALQSRAKGGVTGGKLKEMRLFHWSITYVSLLFVAVAVDPFLR</sequence>
<comment type="subcellular location">
    <subcellularLocation>
        <location evidence="1 14">Cell membrane</location>
        <topology evidence="1 14">Multi-pass membrane protein</topology>
    </subcellularLocation>
</comment>
<dbReference type="Pfam" id="PF01040">
    <property type="entry name" value="UbiA"/>
    <property type="match status" value="1"/>
</dbReference>
<dbReference type="NCBIfam" id="TIGR01473">
    <property type="entry name" value="cyoE_ctaB"/>
    <property type="match status" value="1"/>
</dbReference>
<dbReference type="EC" id="2.5.1.141" evidence="3 14"/>
<evidence type="ECO:0000256" key="13">
    <source>
        <dbReference type="ARBA" id="ARBA00047690"/>
    </source>
</evidence>
<evidence type="ECO:0000256" key="11">
    <source>
        <dbReference type="ARBA" id="ARBA00040810"/>
    </source>
</evidence>
<dbReference type="CDD" id="cd13957">
    <property type="entry name" value="PT_UbiA_Cox10"/>
    <property type="match status" value="1"/>
</dbReference>
<proteinExistence type="inferred from homology"/>
<feature type="transmembrane region" description="Helical" evidence="14">
    <location>
        <begin position="371"/>
        <end position="392"/>
    </location>
</feature>
<comment type="function">
    <text evidence="14">Converts heme B (protoheme IX) to heme O by substitution of the vinyl group on carbon 2 of heme B porphyrin ring with a hydroxyethyl farnesyl side group.</text>
</comment>
<evidence type="ECO:0000256" key="8">
    <source>
        <dbReference type="ARBA" id="ARBA00023133"/>
    </source>
</evidence>
<feature type="transmembrane region" description="Helical" evidence="14">
    <location>
        <begin position="116"/>
        <end position="132"/>
    </location>
</feature>
<dbReference type="FunFam" id="1.10.357.140:FF:000001">
    <property type="entry name" value="Protoheme IX farnesyltransferase"/>
    <property type="match status" value="1"/>
</dbReference>
<dbReference type="PROSITE" id="PS00943">
    <property type="entry name" value="UBIA"/>
    <property type="match status" value="1"/>
</dbReference>
<keyword evidence="7 14" id="KW-1133">Transmembrane helix</keyword>
<reference evidence="15" key="2">
    <citation type="submission" date="2020-09" db="EMBL/GenBank/DDBJ databases">
        <authorList>
            <person name="Sun Q."/>
            <person name="Ohkuma M."/>
        </authorList>
    </citation>
    <scope>NUCLEOTIDE SEQUENCE</scope>
    <source>
        <strain evidence="15">JCM 3131</strain>
    </source>
</reference>
<gene>
    <name evidence="14 15" type="primary">ctaB</name>
    <name evidence="15" type="ORF">GCM10010145_56520</name>
</gene>
<evidence type="ECO:0000313" key="15">
    <source>
        <dbReference type="EMBL" id="GGQ79611.1"/>
    </source>
</evidence>
<feature type="transmembrane region" description="Helical" evidence="14">
    <location>
        <begin position="138"/>
        <end position="162"/>
    </location>
</feature>
<evidence type="ECO:0000256" key="14">
    <source>
        <dbReference type="HAMAP-Rule" id="MF_00154"/>
    </source>
</evidence>
<dbReference type="InterPro" id="IPR044878">
    <property type="entry name" value="UbiA_sf"/>
</dbReference>
<keyword evidence="6 14" id="KW-0812">Transmembrane</keyword>
<comment type="pathway">
    <text evidence="2 14">Porphyrin-containing compound metabolism; heme O biosynthesis; heme O from protoheme: step 1/1.</text>
</comment>
<comment type="miscellaneous">
    <text evidence="14">Carbon 2 of the heme B porphyrin ring is defined according to the Fischer nomenclature.</text>
</comment>
<evidence type="ECO:0000256" key="10">
    <source>
        <dbReference type="ARBA" id="ARBA00030253"/>
    </source>
</evidence>
<feature type="transmembrane region" description="Helical" evidence="14">
    <location>
        <begin position="237"/>
        <end position="256"/>
    </location>
</feature>
<feature type="transmembrane region" description="Helical" evidence="14">
    <location>
        <begin position="306"/>
        <end position="326"/>
    </location>
</feature>
<dbReference type="GO" id="GO:0008495">
    <property type="term" value="F:protoheme IX farnesyltransferase activity"/>
    <property type="evidence" value="ECO:0007669"/>
    <property type="project" value="UniProtKB-UniRule"/>
</dbReference>
<dbReference type="Proteomes" id="UP000620156">
    <property type="component" value="Unassembled WGS sequence"/>
</dbReference>
<evidence type="ECO:0000256" key="4">
    <source>
        <dbReference type="ARBA" id="ARBA00022475"/>
    </source>
</evidence>
<dbReference type="InterPro" id="IPR030470">
    <property type="entry name" value="UbiA_prenylTrfase_CS"/>
</dbReference>